<accession>A0A2S9XUJ5</accession>
<dbReference type="Proteomes" id="UP000237968">
    <property type="component" value="Unassembled WGS sequence"/>
</dbReference>
<evidence type="ECO:0000313" key="2">
    <source>
        <dbReference type="Proteomes" id="UP000237968"/>
    </source>
</evidence>
<dbReference type="EMBL" id="PVNK01000165">
    <property type="protein sequence ID" value="PRP96513.1"/>
    <property type="molecule type" value="Genomic_DNA"/>
</dbReference>
<name>A0A2S9XUJ5_9BACT</name>
<gene>
    <name evidence="1" type="ORF">ENSA5_35890</name>
</gene>
<organism evidence="1 2">
    <name type="scientific">Enhygromyxa salina</name>
    <dbReference type="NCBI Taxonomy" id="215803"/>
    <lineage>
        <taxon>Bacteria</taxon>
        <taxon>Pseudomonadati</taxon>
        <taxon>Myxococcota</taxon>
        <taxon>Polyangia</taxon>
        <taxon>Nannocystales</taxon>
        <taxon>Nannocystaceae</taxon>
        <taxon>Enhygromyxa</taxon>
    </lineage>
</organism>
<evidence type="ECO:0000313" key="1">
    <source>
        <dbReference type="EMBL" id="PRP96513.1"/>
    </source>
</evidence>
<sequence length="262" mass="28702">MHPLLSLSPAERLLASRLMALPKGNEKYETYTDQLVYFSARLAADPKTAGIAESVETVLKGVDEAQALLTDARRDEVRARALRDHKDEIGDRKVRRYRRQVDVVEDVTFVVDRLFSRGLNYLTAPRGRAQLDRLSTLHSATDDLLASEQVSAHPEADELRATLEQGKATLAGAIDELEKAVTGWEAQTVELARARDLFRFRRSNGVSQLGAVLGELRALLDGDVRAAYSYTAPARSRGGAEVIEVTEADEVPEGEAGDGESG</sequence>
<reference evidence="1 2" key="1">
    <citation type="submission" date="2018-03" db="EMBL/GenBank/DDBJ databases">
        <title>Draft Genome Sequences of the Obligatory Marine Myxobacteria Enhygromyxa salina SWB005.</title>
        <authorList>
            <person name="Poehlein A."/>
            <person name="Moghaddam J.A."/>
            <person name="Harms H."/>
            <person name="Alanjari M."/>
            <person name="Koenig G.M."/>
            <person name="Daniel R."/>
            <person name="Schaeberle T.F."/>
        </authorList>
    </citation>
    <scope>NUCLEOTIDE SEQUENCE [LARGE SCALE GENOMIC DNA]</scope>
    <source>
        <strain evidence="1 2">SWB005</strain>
    </source>
</reference>
<keyword evidence="2" id="KW-1185">Reference proteome</keyword>
<proteinExistence type="predicted"/>
<comment type="caution">
    <text evidence="1">The sequence shown here is derived from an EMBL/GenBank/DDBJ whole genome shotgun (WGS) entry which is preliminary data.</text>
</comment>
<protein>
    <submittedName>
        <fullName evidence="1">Uncharacterized protein</fullName>
    </submittedName>
</protein>
<dbReference type="AlphaFoldDB" id="A0A2S9XUJ5"/>